<reference evidence="2 3" key="1">
    <citation type="submission" date="2022-01" db="EMBL/GenBank/DDBJ databases">
        <title>A chromosomal length assembly of Cordylochernes scorpioides.</title>
        <authorList>
            <person name="Zeh D."/>
            <person name="Zeh J."/>
        </authorList>
    </citation>
    <scope>NUCLEOTIDE SEQUENCE [LARGE SCALE GENOMIC DNA]</scope>
    <source>
        <strain evidence="2">IN4F17</strain>
        <tissue evidence="2">Whole Body</tissue>
    </source>
</reference>
<organism evidence="2 3">
    <name type="scientific">Cordylochernes scorpioides</name>
    <dbReference type="NCBI Taxonomy" id="51811"/>
    <lineage>
        <taxon>Eukaryota</taxon>
        <taxon>Metazoa</taxon>
        <taxon>Ecdysozoa</taxon>
        <taxon>Arthropoda</taxon>
        <taxon>Chelicerata</taxon>
        <taxon>Arachnida</taxon>
        <taxon>Pseudoscorpiones</taxon>
        <taxon>Cheliferoidea</taxon>
        <taxon>Chernetidae</taxon>
        <taxon>Cordylochernes</taxon>
    </lineage>
</organism>
<protein>
    <recommendedName>
        <fullName evidence="1">Mos1 transposase HTH domain-containing protein</fullName>
    </recommendedName>
</protein>
<dbReference type="InterPro" id="IPR052709">
    <property type="entry name" value="Transposase-MT_Hybrid"/>
</dbReference>
<dbReference type="Pfam" id="PF17906">
    <property type="entry name" value="HTH_48"/>
    <property type="match status" value="1"/>
</dbReference>
<name>A0ABY6L443_9ARAC</name>
<dbReference type="Gene3D" id="3.30.420.10">
    <property type="entry name" value="Ribonuclease H-like superfamily/Ribonuclease H"/>
    <property type="match status" value="2"/>
</dbReference>
<keyword evidence="3" id="KW-1185">Reference proteome</keyword>
<dbReference type="InterPro" id="IPR036397">
    <property type="entry name" value="RNaseH_sf"/>
</dbReference>
<dbReference type="EMBL" id="CP092875">
    <property type="protein sequence ID" value="UYV75914.1"/>
    <property type="molecule type" value="Genomic_DNA"/>
</dbReference>
<evidence type="ECO:0000259" key="1">
    <source>
        <dbReference type="Pfam" id="PF17906"/>
    </source>
</evidence>
<proteinExistence type="predicted"/>
<accession>A0ABY6L443</accession>
<evidence type="ECO:0000313" key="2">
    <source>
        <dbReference type="EMBL" id="UYV75914.1"/>
    </source>
</evidence>
<dbReference type="PANTHER" id="PTHR46060">
    <property type="entry name" value="MARINER MOS1 TRANSPOSASE-LIKE PROTEIN"/>
    <property type="match status" value="1"/>
</dbReference>
<gene>
    <name evidence="2" type="ORF">LAZ67_13001799</name>
</gene>
<evidence type="ECO:0000313" key="3">
    <source>
        <dbReference type="Proteomes" id="UP001235939"/>
    </source>
</evidence>
<sequence length="619" mass="72772">MNIANEMLDSVRDDPNLLQRVITGDEAWVYGYDVETKAQSSQWKLPHEPRPKKARQVRSNVLLTVFFDCRGVVHHEFLPQGRTVNKEYYMQVMRNLREAIRQKRPDLWKNKNWLLHHDNAPAHTSLLVRDFLAKNNTLMMPQPPYSPDLAPCDFFLFPKLKRPMKGRRYVTLDEIKTASKEELKKIFKNDFLKCFEDWKNRWHKVHRDSATVICGYRILVMSSLKKQKKIKILWQQTGRKSRVETDGRRAANFTCEPPAVPGVLDRLRFLPIKKMDQRTCIKFCVKNEIKCADAFRRLTVAYGKATLDRNNVYRWYKMFSEGREDVNDEERAGRPSTSTTDEKINEVEKMILANRRITVREVAENLNISIGSCHSIFINDSGMRRVAAKFVPKLLNCDQKQHRMNIANEMLDSVRDDPNLLQRVITGDEAWVYGYDVETKAQSSQWKLPHEPRPKKARQVRSNVKVLPTVFFDCRGVVLHEFLPQGRTVNKEYYLQVMRNLREAIRQKCPDLWKNKNWLLHHDNAPAHTSLLVRDFLAKNNTLMMPQPPYSPDLAPCDFFLYPKLKRPMKGRRYATLDEIKTASKEKLKKIKKKKRFFEVLRRLEKPLAQAYNISWGLV</sequence>
<feature type="domain" description="Mos1 transposase HTH" evidence="1">
    <location>
        <begin position="275"/>
        <end position="322"/>
    </location>
</feature>
<dbReference type="InterPro" id="IPR001888">
    <property type="entry name" value="Transposase_1"/>
</dbReference>
<dbReference type="InterPro" id="IPR041426">
    <property type="entry name" value="Mos1_HTH"/>
</dbReference>
<dbReference type="Proteomes" id="UP001235939">
    <property type="component" value="Chromosome 13"/>
</dbReference>
<dbReference type="PANTHER" id="PTHR46060:SF1">
    <property type="entry name" value="MARINER MOS1 TRANSPOSASE-LIKE PROTEIN"/>
    <property type="match status" value="1"/>
</dbReference>
<dbReference type="Gene3D" id="1.10.10.1450">
    <property type="match status" value="1"/>
</dbReference>
<dbReference type="Pfam" id="PF01359">
    <property type="entry name" value="Transposase_1"/>
    <property type="match status" value="2"/>
</dbReference>